<accession>A0ABW6QR70</accession>
<gene>
    <name evidence="3" type="ORF">ACFYV7_13110</name>
</gene>
<evidence type="ECO:0000256" key="1">
    <source>
        <dbReference type="SAM" id="MobiDB-lite"/>
    </source>
</evidence>
<dbReference type="EMBL" id="JBIAPI010000002">
    <property type="protein sequence ID" value="MFF3223724.1"/>
    <property type="molecule type" value="Genomic_DNA"/>
</dbReference>
<reference evidence="3 4" key="1">
    <citation type="submission" date="2024-10" db="EMBL/GenBank/DDBJ databases">
        <title>The Natural Products Discovery Center: Release of the First 8490 Sequenced Strains for Exploring Actinobacteria Biosynthetic Diversity.</title>
        <authorList>
            <person name="Kalkreuter E."/>
            <person name="Kautsar S.A."/>
            <person name="Yang D."/>
            <person name="Bader C.D."/>
            <person name="Teijaro C.N."/>
            <person name="Fluegel L."/>
            <person name="Davis C.M."/>
            <person name="Simpson J.R."/>
            <person name="Lauterbach L."/>
            <person name="Steele A.D."/>
            <person name="Gui C."/>
            <person name="Meng S."/>
            <person name="Li G."/>
            <person name="Viehrig K."/>
            <person name="Ye F."/>
            <person name="Su P."/>
            <person name="Kiefer A.F."/>
            <person name="Nichols A."/>
            <person name="Cepeda A.J."/>
            <person name="Yan W."/>
            <person name="Fan B."/>
            <person name="Jiang Y."/>
            <person name="Adhikari A."/>
            <person name="Zheng C.-J."/>
            <person name="Schuster L."/>
            <person name="Cowan T.M."/>
            <person name="Smanski M.J."/>
            <person name="Chevrette M.G."/>
            <person name="De Carvalho L.P.S."/>
            <person name="Shen B."/>
        </authorList>
    </citation>
    <scope>NUCLEOTIDE SEQUENCE [LARGE SCALE GENOMIC DNA]</scope>
    <source>
        <strain evidence="3 4">NPDC003040</strain>
    </source>
</reference>
<evidence type="ECO:0000313" key="4">
    <source>
        <dbReference type="Proteomes" id="UP001601948"/>
    </source>
</evidence>
<organism evidence="3 4">
    <name type="scientific">Nocardia suismassiliense</name>
    <dbReference type="NCBI Taxonomy" id="2077092"/>
    <lineage>
        <taxon>Bacteria</taxon>
        <taxon>Bacillati</taxon>
        <taxon>Actinomycetota</taxon>
        <taxon>Actinomycetes</taxon>
        <taxon>Mycobacteriales</taxon>
        <taxon>Nocardiaceae</taxon>
        <taxon>Nocardia</taxon>
    </lineage>
</organism>
<evidence type="ECO:0000313" key="3">
    <source>
        <dbReference type="EMBL" id="MFF3223724.1"/>
    </source>
</evidence>
<feature type="transmembrane region" description="Helical" evidence="2">
    <location>
        <begin position="46"/>
        <end position="66"/>
    </location>
</feature>
<keyword evidence="2" id="KW-0472">Membrane</keyword>
<evidence type="ECO:0000256" key="2">
    <source>
        <dbReference type="SAM" id="Phobius"/>
    </source>
</evidence>
<comment type="caution">
    <text evidence="3">The sequence shown here is derived from an EMBL/GenBank/DDBJ whole genome shotgun (WGS) entry which is preliminary data.</text>
</comment>
<proteinExistence type="predicted"/>
<name>A0ABW6QR70_9NOCA</name>
<feature type="compositionally biased region" description="Low complexity" evidence="1">
    <location>
        <begin position="74"/>
        <end position="83"/>
    </location>
</feature>
<dbReference type="Proteomes" id="UP001601948">
    <property type="component" value="Unassembled WGS sequence"/>
</dbReference>
<sequence>MIYTEMLTNTGLLDPQVWSDQNVWTAALETSEARRRGSRGKGGGSWVVGLVCFGLVVVGIGLIIWLSARKKNNQNSQGQVPQQGNGGQPYPPQQPYGGQQYPAQQQYSPQQQYQGQQPYPGQQQQYQQPYPGQQYPQQQPYTPQQPYPVQQQYPPQQQYTPQQPYQH</sequence>
<feature type="compositionally biased region" description="Low complexity" evidence="1">
    <location>
        <begin position="95"/>
        <end position="167"/>
    </location>
</feature>
<keyword evidence="2" id="KW-0812">Transmembrane</keyword>
<keyword evidence="2" id="KW-1133">Transmembrane helix</keyword>
<keyword evidence="4" id="KW-1185">Reference proteome</keyword>
<protein>
    <submittedName>
        <fullName evidence="3">Uncharacterized protein</fullName>
    </submittedName>
</protein>
<feature type="region of interest" description="Disordered" evidence="1">
    <location>
        <begin position="73"/>
        <end position="167"/>
    </location>
</feature>
<dbReference type="RefSeq" id="WP_387716940.1">
    <property type="nucleotide sequence ID" value="NZ_JBIAPI010000002.1"/>
</dbReference>